<dbReference type="EMBL" id="KB446567">
    <property type="protein sequence ID" value="EME77209.1"/>
    <property type="molecule type" value="Genomic_DNA"/>
</dbReference>
<proteinExistence type="predicted"/>
<dbReference type="GeneID" id="19336394"/>
<dbReference type="RefSeq" id="XP_007932256.1">
    <property type="nucleotide sequence ID" value="XM_007934065.1"/>
</dbReference>
<dbReference type="HOGENOM" id="CLU_2543533_0_0_1"/>
<gene>
    <name evidence="1" type="ORF">MYCFIDRAFT_205509</name>
</gene>
<evidence type="ECO:0000313" key="2">
    <source>
        <dbReference type="Proteomes" id="UP000016932"/>
    </source>
</evidence>
<sequence length="83" mass="8995">MSSTTTTAAPGICEEAPALAKVANGNNAPTPVITHVLKKKDTLGMWPQRQIKRGVGGENGQAGREEGRKSKALEIKRWRRVML</sequence>
<organism evidence="1 2">
    <name type="scientific">Pseudocercospora fijiensis (strain CIRAD86)</name>
    <name type="common">Black leaf streak disease fungus</name>
    <name type="synonym">Mycosphaerella fijiensis</name>
    <dbReference type="NCBI Taxonomy" id="383855"/>
    <lineage>
        <taxon>Eukaryota</taxon>
        <taxon>Fungi</taxon>
        <taxon>Dikarya</taxon>
        <taxon>Ascomycota</taxon>
        <taxon>Pezizomycotina</taxon>
        <taxon>Dothideomycetes</taxon>
        <taxon>Dothideomycetidae</taxon>
        <taxon>Mycosphaerellales</taxon>
        <taxon>Mycosphaerellaceae</taxon>
        <taxon>Pseudocercospora</taxon>
    </lineage>
</organism>
<name>M2ZDN7_PSEFD</name>
<protein>
    <submittedName>
        <fullName evidence="1">Uncharacterized protein</fullName>
    </submittedName>
</protein>
<dbReference type="KEGG" id="pfj:MYCFIDRAFT_205509"/>
<dbReference type="Proteomes" id="UP000016932">
    <property type="component" value="Unassembled WGS sequence"/>
</dbReference>
<evidence type="ECO:0000313" key="1">
    <source>
        <dbReference type="EMBL" id="EME77209.1"/>
    </source>
</evidence>
<dbReference type="AlphaFoldDB" id="M2ZDN7"/>
<accession>M2ZDN7</accession>
<keyword evidence="2" id="KW-1185">Reference proteome</keyword>
<dbReference type="VEuPathDB" id="FungiDB:MYCFIDRAFT_205509"/>
<reference evidence="1 2" key="1">
    <citation type="journal article" date="2012" name="PLoS Pathog.">
        <title>Diverse lifestyles and strategies of plant pathogenesis encoded in the genomes of eighteen Dothideomycetes fungi.</title>
        <authorList>
            <person name="Ohm R.A."/>
            <person name="Feau N."/>
            <person name="Henrissat B."/>
            <person name="Schoch C.L."/>
            <person name="Horwitz B.A."/>
            <person name="Barry K.W."/>
            <person name="Condon B.J."/>
            <person name="Copeland A.C."/>
            <person name="Dhillon B."/>
            <person name="Glaser F."/>
            <person name="Hesse C.N."/>
            <person name="Kosti I."/>
            <person name="LaButti K."/>
            <person name="Lindquist E.A."/>
            <person name="Lucas S."/>
            <person name="Salamov A.A."/>
            <person name="Bradshaw R.E."/>
            <person name="Ciuffetti L."/>
            <person name="Hamelin R.C."/>
            <person name="Kema G.H.J."/>
            <person name="Lawrence C."/>
            <person name="Scott J.A."/>
            <person name="Spatafora J.W."/>
            <person name="Turgeon B.G."/>
            <person name="de Wit P.J.G.M."/>
            <person name="Zhong S."/>
            <person name="Goodwin S.B."/>
            <person name="Grigoriev I.V."/>
        </authorList>
    </citation>
    <scope>NUCLEOTIDE SEQUENCE [LARGE SCALE GENOMIC DNA]</scope>
    <source>
        <strain evidence="1 2">CIRAD86</strain>
    </source>
</reference>